<dbReference type="CDD" id="cd06433">
    <property type="entry name" value="GT_2_WfgS_like"/>
    <property type="match status" value="1"/>
</dbReference>
<dbReference type="Pfam" id="PF00535">
    <property type="entry name" value="Glycos_transf_2"/>
    <property type="match status" value="1"/>
</dbReference>
<proteinExistence type="predicted"/>
<dbReference type="PANTHER" id="PTHR22916:SF65">
    <property type="entry name" value="SLR1065 PROTEIN"/>
    <property type="match status" value="1"/>
</dbReference>
<dbReference type="Proteomes" id="UP000030661">
    <property type="component" value="Unassembled WGS sequence"/>
</dbReference>
<dbReference type="PANTHER" id="PTHR22916">
    <property type="entry name" value="GLYCOSYLTRANSFERASE"/>
    <property type="match status" value="1"/>
</dbReference>
<keyword evidence="2" id="KW-0808">Transferase</keyword>
<dbReference type="InterPro" id="IPR029044">
    <property type="entry name" value="Nucleotide-diphossugar_trans"/>
</dbReference>
<accession>A0A0S6WAY1</accession>
<feature type="domain" description="Glycosyltransferase 2-like" evidence="1">
    <location>
        <begin position="13"/>
        <end position="158"/>
    </location>
</feature>
<protein>
    <submittedName>
        <fullName evidence="2">Glycosyl transferase family 2</fullName>
    </submittedName>
</protein>
<name>A0A0S6WAY1_VECG1</name>
<dbReference type="GO" id="GO:0016740">
    <property type="term" value="F:transferase activity"/>
    <property type="evidence" value="ECO:0007669"/>
    <property type="project" value="UniProtKB-KW"/>
</dbReference>
<sequence length="310" mass="36152">MNHHHANQQPLISIVIPSFNQGQFIEQAITSVLGQNYPNIELIVIDGGSSDQTLQIVEKYQHSIRHCISEPDHGQAEAINKGFRLAQGDILAWLNSDDMYLPCTLSKIAAAIGNTTEPALVYGGALYFYEKTTYTFGELPPEFDPDQLTYFDYMIQPSTFWNRRVWETVGELNEMYCYVLDWDWFIRASKICQFTRLEGEYLAIYRLHGSHKSGTGKDARQEEILRVVETYASQEWIAAYHDVYKVITPLRTWLYRLSRLKLYWLRYGLYPRLYLKYGKHCIEDIILSLLIVPHISTEPRFNRLKPYPSF</sequence>
<evidence type="ECO:0000313" key="2">
    <source>
        <dbReference type="EMBL" id="GAK55299.1"/>
    </source>
</evidence>
<gene>
    <name evidence="2" type="ORF">U27_02131</name>
</gene>
<organism evidence="2">
    <name type="scientific">Vecturithrix granuli</name>
    <dbReference type="NCBI Taxonomy" id="1499967"/>
    <lineage>
        <taxon>Bacteria</taxon>
        <taxon>Candidatus Moduliflexota</taxon>
        <taxon>Candidatus Vecturitrichia</taxon>
        <taxon>Candidatus Vecturitrichales</taxon>
        <taxon>Candidatus Vecturitrichaceae</taxon>
        <taxon>Candidatus Vecturithrix</taxon>
    </lineage>
</organism>
<dbReference type="eggNOG" id="COG1216">
    <property type="taxonomic scope" value="Bacteria"/>
</dbReference>
<reference evidence="2" key="1">
    <citation type="journal article" date="2015" name="PeerJ">
        <title>First genomic representation of candidate bacterial phylum KSB3 points to enhanced environmental sensing as a trigger of wastewater bulking.</title>
        <authorList>
            <person name="Sekiguchi Y."/>
            <person name="Ohashi A."/>
            <person name="Parks D.H."/>
            <person name="Yamauchi T."/>
            <person name="Tyson G.W."/>
            <person name="Hugenholtz P."/>
        </authorList>
    </citation>
    <scope>NUCLEOTIDE SEQUENCE [LARGE SCALE GENOMIC DNA]</scope>
</reference>
<evidence type="ECO:0000259" key="1">
    <source>
        <dbReference type="Pfam" id="PF00535"/>
    </source>
</evidence>
<evidence type="ECO:0000313" key="3">
    <source>
        <dbReference type="Proteomes" id="UP000030661"/>
    </source>
</evidence>
<dbReference type="InterPro" id="IPR001173">
    <property type="entry name" value="Glyco_trans_2-like"/>
</dbReference>
<dbReference type="SUPFAM" id="SSF53448">
    <property type="entry name" value="Nucleotide-diphospho-sugar transferases"/>
    <property type="match status" value="1"/>
</dbReference>
<dbReference type="HOGENOM" id="CLU_025996_21_0_0"/>
<dbReference type="Gene3D" id="3.90.550.10">
    <property type="entry name" value="Spore Coat Polysaccharide Biosynthesis Protein SpsA, Chain A"/>
    <property type="match status" value="1"/>
</dbReference>
<dbReference type="EMBL" id="DF820463">
    <property type="protein sequence ID" value="GAK55299.1"/>
    <property type="molecule type" value="Genomic_DNA"/>
</dbReference>
<keyword evidence="3" id="KW-1185">Reference proteome</keyword>
<dbReference type="STRING" id="1499967.U27_02131"/>
<dbReference type="AlphaFoldDB" id="A0A0S6WAY1"/>